<dbReference type="InterPro" id="IPR029058">
    <property type="entry name" value="AB_hydrolase_fold"/>
</dbReference>
<dbReference type="OrthoDB" id="63034at2"/>
<name>A0A364VBM2_9CORY</name>
<evidence type="ECO:0000313" key="3">
    <source>
        <dbReference type="Proteomes" id="UP000251047"/>
    </source>
</evidence>
<sequence>MANTEPRSDAPRTEKVTFSATDGHPLVGELFLPPALEVPGVPKNMAADPTKATSASAQSRIPAAAAVIHPATGVDMNLYRKFAAYLAEEKGWPTLIYDFRGCGFSESPGDRADPDMVMADWMLKDVPAATGWIRRRFPDIPILAVGHSVGAHGQAAVGQREAPVDAQVMIASHAGITNLVRGRRERVKVWTIFNVITPLTARILGHVPVALFGMGRNIPLGVMRQWAGWTKKPGYFFDDATYDFAARYEQLRGPVLSVVFSDDPWANRRAVDVLTDRMTNADVEKMNVQVGPNGQIAGPVDHMGFFRLKNKQLWPKVGDWLEAQIDTSPPRF</sequence>
<evidence type="ECO:0000313" key="2">
    <source>
        <dbReference type="EMBL" id="RAV34052.1"/>
    </source>
</evidence>
<dbReference type="RefSeq" id="WP_112769464.1">
    <property type="nucleotide sequence ID" value="NZ_CP063191.1"/>
</dbReference>
<organism evidence="2 3">
    <name type="scientific">Corynebacterium heidelbergense</name>
    <dbReference type="NCBI Taxonomy" id="2055947"/>
    <lineage>
        <taxon>Bacteria</taxon>
        <taxon>Bacillati</taxon>
        <taxon>Actinomycetota</taxon>
        <taxon>Actinomycetes</taxon>
        <taxon>Mycobacteriales</taxon>
        <taxon>Corynebacteriaceae</taxon>
        <taxon>Corynebacterium</taxon>
    </lineage>
</organism>
<gene>
    <name evidence="2" type="ORF">CWC39_05270</name>
</gene>
<accession>A0A364VBM2</accession>
<dbReference type="InterPro" id="IPR017208">
    <property type="entry name" value="UCP037442_abhydr"/>
</dbReference>
<dbReference type="GO" id="GO:0016853">
    <property type="term" value="F:isomerase activity"/>
    <property type="evidence" value="ECO:0007669"/>
    <property type="project" value="UniProtKB-KW"/>
</dbReference>
<evidence type="ECO:0000259" key="1">
    <source>
        <dbReference type="Pfam" id="PF12146"/>
    </source>
</evidence>
<dbReference type="SUPFAM" id="SSF53474">
    <property type="entry name" value="alpha/beta-Hydrolases"/>
    <property type="match status" value="1"/>
</dbReference>
<dbReference type="Proteomes" id="UP000251047">
    <property type="component" value="Unassembled WGS sequence"/>
</dbReference>
<dbReference type="PIRSF" id="PIRSF037442">
    <property type="entry name" value="UCP037442_abhydr"/>
    <property type="match status" value="1"/>
</dbReference>
<reference evidence="2 3" key="1">
    <citation type="journal article" date="2018" name="Syst. Appl. Microbiol.">
        <title>Corynebacterium heidelbergense sp. nov., isolated from the preen glands of Egyptian geese (Alopochen aegyptiacus).</title>
        <authorList>
            <person name="Braun M.S."/>
            <person name="Wang E."/>
            <person name="Zimmermann S."/>
            <person name="Wink M."/>
        </authorList>
    </citation>
    <scope>NUCLEOTIDE SEQUENCE [LARGE SCALE GENOMIC DNA]</scope>
    <source>
        <strain evidence="2 3">DSM 104638</strain>
    </source>
</reference>
<dbReference type="Pfam" id="PF12146">
    <property type="entry name" value="Hydrolase_4"/>
    <property type="match status" value="1"/>
</dbReference>
<dbReference type="EMBL" id="PHQP01000031">
    <property type="protein sequence ID" value="RAV34052.1"/>
    <property type="molecule type" value="Genomic_DNA"/>
</dbReference>
<proteinExistence type="predicted"/>
<keyword evidence="2" id="KW-0413">Isomerase</keyword>
<dbReference type="AlphaFoldDB" id="A0A364VBM2"/>
<feature type="domain" description="Serine aminopeptidase S33" evidence="1">
    <location>
        <begin position="72"/>
        <end position="180"/>
    </location>
</feature>
<dbReference type="InterPro" id="IPR022742">
    <property type="entry name" value="Hydrolase_4"/>
</dbReference>
<protein>
    <submittedName>
        <fullName evidence="2">Phosphoheptose isomerase</fullName>
    </submittedName>
</protein>
<dbReference type="Gene3D" id="3.40.50.1820">
    <property type="entry name" value="alpha/beta hydrolase"/>
    <property type="match status" value="1"/>
</dbReference>
<comment type="caution">
    <text evidence="2">The sequence shown here is derived from an EMBL/GenBank/DDBJ whole genome shotgun (WGS) entry which is preliminary data.</text>
</comment>